<accession>A0A2W6I8Z9</accession>
<dbReference type="RefSeq" id="WP_111112280.1">
    <property type="nucleotide sequence ID" value="NZ_LXXM01000169.1"/>
</dbReference>
<organism evidence="1 2">
    <name type="scientific">Stenotrophomonas maltophilia</name>
    <name type="common">Pseudomonas maltophilia</name>
    <name type="synonym">Xanthomonas maltophilia</name>
    <dbReference type="NCBI Taxonomy" id="40324"/>
    <lineage>
        <taxon>Bacteria</taxon>
        <taxon>Pseudomonadati</taxon>
        <taxon>Pseudomonadota</taxon>
        <taxon>Gammaproteobacteria</taxon>
        <taxon>Lysobacterales</taxon>
        <taxon>Lysobacteraceae</taxon>
        <taxon>Stenotrophomonas</taxon>
        <taxon>Stenotrophomonas maltophilia group</taxon>
    </lineage>
</organism>
<protein>
    <submittedName>
        <fullName evidence="1">Uncharacterized protein</fullName>
    </submittedName>
</protein>
<name>A0A2W6I8Z9_STEMA</name>
<sequence length="65" mass="6839">MNAIDSKSCDQYGLRELTAEQIEAVSGGKADFSGVTSSVDSTAQIVSGSCVRSSSMMPYFSFSCL</sequence>
<dbReference type="Proteomes" id="UP000249614">
    <property type="component" value="Unassembled WGS sequence"/>
</dbReference>
<evidence type="ECO:0000313" key="2">
    <source>
        <dbReference type="Proteomes" id="UP000249614"/>
    </source>
</evidence>
<reference evidence="1 2" key="1">
    <citation type="submission" date="2016-05" db="EMBL/GenBank/DDBJ databases">
        <authorList>
            <person name="Lavstsen T."/>
            <person name="Jespersen J.S."/>
        </authorList>
    </citation>
    <scope>NUCLEOTIDE SEQUENCE [LARGE SCALE GENOMIC DNA]</scope>
    <source>
        <strain evidence="1 2">SM-5815</strain>
    </source>
</reference>
<dbReference type="AlphaFoldDB" id="A0A2W6I8Z9"/>
<proteinExistence type="predicted"/>
<dbReference type="EMBL" id="LXXM01000169">
    <property type="protein sequence ID" value="PZS92121.1"/>
    <property type="molecule type" value="Genomic_DNA"/>
</dbReference>
<evidence type="ECO:0000313" key="1">
    <source>
        <dbReference type="EMBL" id="PZS92121.1"/>
    </source>
</evidence>
<gene>
    <name evidence="1" type="ORF">A7X83_07390</name>
</gene>
<comment type="caution">
    <text evidence="1">The sequence shown here is derived from an EMBL/GenBank/DDBJ whole genome shotgun (WGS) entry which is preliminary data.</text>
</comment>